<accession>A0A4S8QKT6</accession>
<comment type="caution">
    <text evidence="1">The sequence shown here is derived from an EMBL/GenBank/DDBJ whole genome shotgun (WGS) entry which is preliminary data.</text>
</comment>
<proteinExistence type="predicted"/>
<sequence length="83" mass="9494">MTYDDKTSVTKGTKGSVLVYSNTTHMKRKYRYATNTDTSPELVSYYGVLYWRISIILQSFEKGNLLLNAWLASTSRITITNTD</sequence>
<organism evidence="1 2">
    <name type="scientific">Botrytis galanthina</name>
    <dbReference type="NCBI Taxonomy" id="278940"/>
    <lineage>
        <taxon>Eukaryota</taxon>
        <taxon>Fungi</taxon>
        <taxon>Dikarya</taxon>
        <taxon>Ascomycota</taxon>
        <taxon>Pezizomycotina</taxon>
        <taxon>Leotiomycetes</taxon>
        <taxon>Helotiales</taxon>
        <taxon>Sclerotiniaceae</taxon>
        <taxon>Botrytis</taxon>
    </lineage>
</organism>
<evidence type="ECO:0000313" key="2">
    <source>
        <dbReference type="Proteomes" id="UP000308671"/>
    </source>
</evidence>
<dbReference type="Proteomes" id="UP000308671">
    <property type="component" value="Unassembled WGS sequence"/>
</dbReference>
<reference evidence="1 2" key="1">
    <citation type="submission" date="2017-12" db="EMBL/GenBank/DDBJ databases">
        <title>Comparative genomics of Botrytis spp.</title>
        <authorList>
            <person name="Valero-Jimenez C.A."/>
            <person name="Tapia P."/>
            <person name="Veloso J."/>
            <person name="Silva-Moreno E."/>
            <person name="Staats M."/>
            <person name="Valdes J.H."/>
            <person name="Van Kan J.A.L."/>
        </authorList>
    </citation>
    <scope>NUCLEOTIDE SEQUENCE [LARGE SCALE GENOMIC DNA]</scope>
    <source>
        <strain evidence="1 2">MUCL435</strain>
    </source>
</reference>
<evidence type="ECO:0000313" key="1">
    <source>
        <dbReference type="EMBL" id="THV44002.1"/>
    </source>
</evidence>
<keyword evidence="2" id="KW-1185">Reference proteome</keyword>
<dbReference type="EMBL" id="PQXL01000767">
    <property type="protein sequence ID" value="THV44002.1"/>
    <property type="molecule type" value="Genomic_DNA"/>
</dbReference>
<name>A0A4S8QKT6_9HELO</name>
<protein>
    <submittedName>
        <fullName evidence="1">Uncharacterized protein</fullName>
    </submittedName>
</protein>
<dbReference type="AlphaFoldDB" id="A0A4S8QKT6"/>
<gene>
    <name evidence="1" type="ORF">BGAL_0772g00030</name>
</gene>